<keyword evidence="2 5" id="KW-0963">Cytoplasm</keyword>
<evidence type="ECO:0000256" key="3">
    <source>
        <dbReference type="ARBA" id="ARBA00022540"/>
    </source>
</evidence>
<organism evidence="8 9">
    <name type="scientific">Pseudozyma flocculosa PF-1</name>
    <dbReference type="NCBI Taxonomy" id="1277687"/>
    <lineage>
        <taxon>Eukaryota</taxon>
        <taxon>Fungi</taxon>
        <taxon>Dikarya</taxon>
        <taxon>Basidiomycota</taxon>
        <taxon>Ustilaginomycotina</taxon>
        <taxon>Ustilaginomycetes</taxon>
        <taxon>Ustilaginales</taxon>
        <taxon>Ustilaginaceae</taxon>
        <taxon>Pseudozyma</taxon>
    </lineage>
</organism>
<evidence type="ECO:0000256" key="5">
    <source>
        <dbReference type="HAMAP-Rule" id="MF_03012"/>
    </source>
</evidence>
<dbReference type="GO" id="GO:0001732">
    <property type="term" value="P:formation of cytoplasmic translation initiation complex"/>
    <property type="evidence" value="ECO:0007669"/>
    <property type="project" value="UniProtKB-UniRule"/>
</dbReference>
<comment type="subcellular location">
    <subcellularLocation>
        <location evidence="5">Cytoplasm</location>
    </subcellularLocation>
</comment>
<keyword evidence="4 5" id="KW-0648">Protein biosynthesis</keyword>
<feature type="domain" description="PCI" evidence="7">
    <location>
        <begin position="218"/>
        <end position="382"/>
    </location>
</feature>
<dbReference type="GO" id="GO:0071541">
    <property type="term" value="C:eukaryotic translation initiation factor 3 complex, eIF3m"/>
    <property type="evidence" value="ECO:0007669"/>
    <property type="project" value="UniProtKB-UniRule"/>
</dbReference>
<evidence type="ECO:0000256" key="4">
    <source>
        <dbReference type="ARBA" id="ARBA00022917"/>
    </source>
</evidence>
<feature type="region of interest" description="Disordered" evidence="6">
    <location>
        <begin position="45"/>
        <end position="64"/>
    </location>
</feature>
<name>A0A061H730_9BASI</name>
<evidence type="ECO:0000259" key="7">
    <source>
        <dbReference type="PROSITE" id="PS50250"/>
    </source>
</evidence>
<dbReference type="PROSITE" id="PS50250">
    <property type="entry name" value="PCI"/>
    <property type="match status" value="1"/>
</dbReference>
<evidence type="ECO:0000313" key="9">
    <source>
        <dbReference type="Proteomes" id="UP000053664"/>
    </source>
</evidence>
<dbReference type="InterPro" id="IPR045237">
    <property type="entry name" value="COPS7/eIF3m"/>
</dbReference>
<dbReference type="eggNOG" id="KOG2753">
    <property type="taxonomic scope" value="Eukaryota"/>
</dbReference>
<dbReference type="InterPro" id="IPR027528">
    <property type="entry name" value="eIF3m"/>
</dbReference>
<dbReference type="RefSeq" id="XP_007879959.1">
    <property type="nucleotide sequence ID" value="XM_007881768.1"/>
</dbReference>
<keyword evidence="3 5" id="KW-0396">Initiation factor</keyword>
<dbReference type="GO" id="GO:0003743">
    <property type="term" value="F:translation initiation factor activity"/>
    <property type="evidence" value="ECO:0007669"/>
    <property type="project" value="UniProtKB-UniRule"/>
</dbReference>
<sequence length="436" mass="47238">MASSDLVTVLADGSFEDQIVECSAFLSRSHPEASRSEFIANFQKKAAEAEPQPTEEGAQAAADPVKKQEVVKSLVAEVKSLGEGSDREMEGVFNLISSLVLSTFATPEDEGARQSLLSQLASALVSEGPTEKNLVRYRILSNIFNTLPARSALRLDLFNALLSLASKNDDLDFLASALASLPQWLAEWQVSDEAKSACLEKVAKALESAEKEHDQGSKAYQYLVLHLRFISLNRSASADAKGAAERTVASALRLNKMYEFEDLMKIQAVLDLNGSPVFELLKIFVGGSAEDFDAWLGKGGKQELERLGLSEAELSRKIRLLDLAGLCARSVSTEVAYSEIAKTLKVSEDDVETWVIDVIRAGLVSGKLSQVSSSFRVYRSAHRTFGQEQWQALETRLVQWQSSINNILETIGRTRGGQTAGISGADAAAAQAEASA</sequence>
<dbReference type="PANTHER" id="PTHR15350">
    <property type="entry name" value="COP9 SIGNALOSOME COMPLEX SUBUNIT 7/DENDRITIC CELL PROTEIN GA17"/>
    <property type="match status" value="1"/>
</dbReference>
<evidence type="ECO:0000313" key="8">
    <source>
        <dbReference type="EMBL" id="EPQ28418.1"/>
    </source>
</evidence>
<evidence type="ECO:0000256" key="2">
    <source>
        <dbReference type="ARBA" id="ARBA00022490"/>
    </source>
</evidence>
<dbReference type="GO" id="GO:0016282">
    <property type="term" value="C:eukaryotic 43S preinitiation complex"/>
    <property type="evidence" value="ECO:0007669"/>
    <property type="project" value="UniProtKB-UniRule"/>
</dbReference>
<protein>
    <recommendedName>
        <fullName evidence="5">Eukaryotic translation initiation factor 3 subunit M</fullName>
        <shortName evidence="5">eIF3m</shortName>
    </recommendedName>
</protein>
<dbReference type="InterPro" id="IPR000717">
    <property type="entry name" value="PCI_dom"/>
</dbReference>
<comment type="similarity">
    <text evidence="5">Belongs to the eIF-3 subunit M family.</text>
</comment>
<dbReference type="GeneID" id="19318351"/>
<dbReference type="AlphaFoldDB" id="A0A061H730"/>
<dbReference type="GO" id="GO:0033290">
    <property type="term" value="C:eukaryotic 48S preinitiation complex"/>
    <property type="evidence" value="ECO:0007669"/>
    <property type="project" value="UniProtKB-UniRule"/>
</dbReference>
<dbReference type="KEGG" id="pfp:PFL1_04245"/>
<dbReference type="HOGENOM" id="CLU_035254_3_0_1"/>
<comment type="similarity">
    <text evidence="1">Belongs to the CSN7/EIF3M family. CSN7 subfamily.</text>
</comment>
<proteinExistence type="inferred from homology"/>
<dbReference type="EMBL" id="KE361635">
    <property type="protein sequence ID" value="EPQ28418.1"/>
    <property type="molecule type" value="Genomic_DNA"/>
</dbReference>
<dbReference type="HAMAP" id="MF_03012">
    <property type="entry name" value="eIF3m"/>
    <property type="match status" value="1"/>
</dbReference>
<dbReference type="InterPro" id="IPR040750">
    <property type="entry name" value="eIF3m_C_helix"/>
</dbReference>
<dbReference type="PANTHER" id="PTHR15350:SF2">
    <property type="entry name" value="EUKARYOTIC TRANSLATION INITIATION FACTOR 3 SUBUNIT M"/>
    <property type="match status" value="1"/>
</dbReference>
<dbReference type="Pfam" id="PF18005">
    <property type="entry name" value="eIF3m_C_helix"/>
    <property type="match status" value="1"/>
</dbReference>
<gene>
    <name evidence="8" type="ORF">PFL1_04245</name>
</gene>
<evidence type="ECO:0000256" key="1">
    <source>
        <dbReference type="ARBA" id="ARBA00008482"/>
    </source>
</evidence>
<evidence type="ECO:0000256" key="6">
    <source>
        <dbReference type="SAM" id="MobiDB-lite"/>
    </source>
</evidence>
<reference evidence="8 9" key="1">
    <citation type="journal article" date="2013" name="Plant Cell">
        <title>The transition from a phytopathogenic smut ancestor to an anamorphic biocontrol agent deciphered by comparative whole-genome analysis.</title>
        <authorList>
            <person name="Lefebvre F."/>
            <person name="Joly D.L."/>
            <person name="Labbe C."/>
            <person name="Teichmann B."/>
            <person name="Linning R."/>
            <person name="Belzile F."/>
            <person name="Bakkeren G."/>
            <person name="Belanger R.R."/>
        </authorList>
    </citation>
    <scope>NUCLEOTIDE SEQUENCE [LARGE SCALE GENOMIC DNA]</scope>
    <source>
        <strain evidence="8 9">PF-1</strain>
    </source>
</reference>
<dbReference type="Pfam" id="PF01399">
    <property type="entry name" value="PCI"/>
    <property type="match status" value="1"/>
</dbReference>
<accession>A0A061H730</accession>
<dbReference type="OrthoDB" id="10267031at2759"/>
<comment type="function">
    <text evidence="5">Component of the eukaryotic translation initiation factor 3 (eIF-3) complex, which is involved in protein synthesis of a specialized repertoire of mRNAs and, together with other initiation factors, stimulates binding of mRNA and methionyl-tRNAi to the 40S ribosome. The eIF-3 complex specifically targets and initiates translation of a subset of mRNAs involved in cell proliferation.</text>
</comment>
<dbReference type="SMART" id="SM00088">
    <property type="entry name" value="PINT"/>
    <property type="match status" value="1"/>
</dbReference>
<dbReference type="Proteomes" id="UP000053664">
    <property type="component" value="Unassembled WGS sequence"/>
</dbReference>
<comment type="subunit">
    <text evidence="5">Component of the eukaryotic translation initiation factor 3 (eIF-3) complex.</text>
</comment>